<comment type="caution">
    <text evidence="2">The sequence shown here is derived from an EMBL/GenBank/DDBJ whole genome shotgun (WGS) entry which is preliminary data.</text>
</comment>
<dbReference type="Pfam" id="PF00429">
    <property type="entry name" value="TLV_coat"/>
    <property type="match status" value="1"/>
</dbReference>
<keyword evidence="1" id="KW-0812">Transmembrane</keyword>
<gene>
    <name evidence="2" type="ORF">HGM15179_016656</name>
</gene>
<evidence type="ECO:0000313" key="3">
    <source>
        <dbReference type="Proteomes" id="UP000796761"/>
    </source>
</evidence>
<evidence type="ECO:0008006" key="4">
    <source>
        <dbReference type="Google" id="ProtNLM"/>
    </source>
</evidence>
<organism evidence="2 3">
    <name type="scientific">Zosterops borbonicus</name>
    <dbReference type="NCBI Taxonomy" id="364589"/>
    <lineage>
        <taxon>Eukaryota</taxon>
        <taxon>Metazoa</taxon>
        <taxon>Chordata</taxon>
        <taxon>Craniata</taxon>
        <taxon>Vertebrata</taxon>
        <taxon>Euteleostomi</taxon>
        <taxon>Archelosauria</taxon>
        <taxon>Archosauria</taxon>
        <taxon>Dinosauria</taxon>
        <taxon>Saurischia</taxon>
        <taxon>Theropoda</taxon>
        <taxon>Coelurosauria</taxon>
        <taxon>Aves</taxon>
        <taxon>Neognathae</taxon>
        <taxon>Neoaves</taxon>
        <taxon>Telluraves</taxon>
        <taxon>Australaves</taxon>
        <taxon>Passeriformes</taxon>
        <taxon>Sylvioidea</taxon>
        <taxon>Zosteropidae</taxon>
        <taxon>Zosterops</taxon>
    </lineage>
</organism>
<keyword evidence="3" id="KW-1185">Reference proteome</keyword>
<reference evidence="2" key="1">
    <citation type="submission" date="2019-04" db="EMBL/GenBank/DDBJ databases">
        <title>Genome assembly of Zosterops borbonicus 15179.</title>
        <authorList>
            <person name="Leroy T."/>
            <person name="Anselmetti Y."/>
            <person name="Tilak M.-K."/>
            <person name="Nabholz B."/>
        </authorList>
    </citation>
    <scope>NUCLEOTIDE SEQUENCE</scope>
    <source>
        <strain evidence="2">HGM_15179</strain>
        <tissue evidence="2">Muscle</tissue>
    </source>
</reference>
<proteinExistence type="predicted"/>
<keyword evidence="1" id="KW-1133">Transmembrane helix</keyword>
<dbReference type="Pfam" id="PF03708">
    <property type="entry name" value="Avian_gp85"/>
    <property type="match status" value="1"/>
</dbReference>
<protein>
    <recommendedName>
        <fullName evidence="4">Envelope glycoprotein</fullName>
    </recommendedName>
</protein>
<accession>A0A8K1G2F4</accession>
<feature type="transmembrane region" description="Helical" evidence="1">
    <location>
        <begin position="351"/>
        <end position="372"/>
    </location>
</feature>
<dbReference type="OrthoDB" id="9838443at2759"/>
<evidence type="ECO:0000313" key="2">
    <source>
        <dbReference type="EMBL" id="TRZ10453.1"/>
    </source>
</evidence>
<dbReference type="AlphaFoldDB" id="A0A8K1G2F4"/>
<dbReference type="Gene3D" id="1.10.287.210">
    <property type="match status" value="1"/>
</dbReference>
<dbReference type="PANTHER" id="PTHR10424">
    <property type="entry name" value="VIRAL ENVELOPE PROTEIN"/>
    <property type="match status" value="1"/>
</dbReference>
<dbReference type="Proteomes" id="UP000796761">
    <property type="component" value="Unassembled WGS sequence"/>
</dbReference>
<keyword evidence="1" id="KW-0472">Membrane</keyword>
<evidence type="ECO:0000256" key="1">
    <source>
        <dbReference type="SAM" id="Phobius"/>
    </source>
</evidence>
<name>A0A8K1G2F4_9PASS</name>
<sequence length="467" mass="52567">MGQDHICLSQGSAQDPIASCLVGIPLQESELPPDLLKIKAEFNKAPFPASSRKYSIDRSLPYPVTNPYILWRDWVSTPLSQIAEEPQELELLGSSCAPFCVQFIFTPTRDANLFIDIKQIKQVYRATPWCVMIAHVKMASTLGFKPLALPKGVFLICGDRAYAGIPSRLLGGPCTLGRLSLLTPNKTMIMDWIVKNSTAHAIQKRDLTDLDLDCESDIIHWSKAKATAITVFLPWVSVAKSLGELGRLECWVAKQANVTSTALSGLLADEEVTRKATLQNRAAIDYLLLLHHHTCEEFEGLCCFNLSSKAENVRQSIQKLKDMVHQIKQESKDFWDSLFGNWGLSGWLNSLVKSIVIILFILLMIGITCGVIRNFTARMITNATSSLSVNQVWATAPRAEEFEMEELPSPEEVLDEMDPDNYLPEEPWPPKYEDQMINQRWFAECYPDSDYLPPPPSFHDGHRHFQI</sequence>
<dbReference type="SUPFAM" id="SSF58069">
    <property type="entry name" value="Virus ectodomain"/>
    <property type="match status" value="1"/>
</dbReference>
<dbReference type="InterPro" id="IPR018154">
    <property type="entry name" value="TLV/ENV_coat_polyprotein"/>
</dbReference>
<dbReference type="InterPro" id="IPR005166">
    <property type="entry name" value="RSV_p95_env"/>
</dbReference>
<dbReference type="EMBL" id="SWJQ01000860">
    <property type="protein sequence ID" value="TRZ10453.1"/>
    <property type="molecule type" value="Genomic_DNA"/>
</dbReference>